<keyword evidence="3" id="KW-1185">Reference proteome</keyword>
<protein>
    <recommendedName>
        <fullName evidence="1">Fibrinogen C-terminal domain-containing protein</fullName>
    </recommendedName>
</protein>
<dbReference type="PANTHER" id="PTHR19143">
    <property type="entry name" value="FIBRINOGEN/TENASCIN/ANGIOPOEITIN"/>
    <property type="match status" value="1"/>
</dbReference>
<dbReference type="AlphaFoldDB" id="A0A7M5VC63"/>
<evidence type="ECO:0000313" key="2">
    <source>
        <dbReference type="EnsemblMetazoa" id="CLYHEMP011464.1"/>
    </source>
</evidence>
<organism evidence="2 3">
    <name type="scientific">Clytia hemisphaerica</name>
    <dbReference type="NCBI Taxonomy" id="252671"/>
    <lineage>
        <taxon>Eukaryota</taxon>
        <taxon>Metazoa</taxon>
        <taxon>Cnidaria</taxon>
        <taxon>Hydrozoa</taxon>
        <taxon>Hydroidolina</taxon>
        <taxon>Leptothecata</taxon>
        <taxon>Obeliida</taxon>
        <taxon>Clytiidae</taxon>
        <taxon>Clytia</taxon>
    </lineage>
</organism>
<dbReference type="PROSITE" id="PS51406">
    <property type="entry name" value="FIBRINOGEN_C_2"/>
    <property type="match status" value="1"/>
</dbReference>
<name>A0A7M5VC63_9CNID</name>
<dbReference type="EnsemblMetazoa" id="CLYHEMT011464.1">
    <property type="protein sequence ID" value="CLYHEMP011464.1"/>
    <property type="gene ID" value="CLYHEMG011464"/>
</dbReference>
<dbReference type="InterPro" id="IPR036056">
    <property type="entry name" value="Fibrinogen-like_C"/>
</dbReference>
<sequence length="226" mass="26437">MVQKFYCDCRNKPVRRDCKEHHGSGERINGLYRINKNVASIIVQVFCDQTTDGGGWTLLQRRVDGSENFYRNWTEYKNGFGKLNKEHWLGNENLYLLSSQAFLKRSEVRFDLMPKKGGMLWAKYSNFEITSEATGYEIHISGYSGTAGDRMSYHDGMKFSTYEKDLDKSSGTNCAVRDHGAWWYRTCTTINLNGVYDEFSKQANGYSAFWWDPHRLRYSEMKLRRK</sequence>
<dbReference type="InterPro" id="IPR014716">
    <property type="entry name" value="Fibrinogen_a/b/g_C_1"/>
</dbReference>
<reference evidence="2" key="1">
    <citation type="submission" date="2021-01" db="UniProtKB">
        <authorList>
            <consortium name="EnsemblMetazoa"/>
        </authorList>
    </citation>
    <scope>IDENTIFICATION</scope>
</reference>
<dbReference type="Proteomes" id="UP000594262">
    <property type="component" value="Unplaced"/>
</dbReference>
<accession>A0A7M5VC63</accession>
<dbReference type="RefSeq" id="XP_066917957.1">
    <property type="nucleotide sequence ID" value="XM_067061856.1"/>
</dbReference>
<proteinExistence type="predicted"/>
<dbReference type="InterPro" id="IPR002181">
    <property type="entry name" value="Fibrinogen_a/b/g_C_dom"/>
</dbReference>
<dbReference type="GeneID" id="136805280"/>
<dbReference type="Gene3D" id="3.90.215.10">
    <property type="entry name" value="Gamma Fibrinogen, chain A, domain 1"/>
    <property type="match status" value="1"/>
</dbReference>
<evidence type="ECO:0000313" key="3">
    <source>
        <dbReference type="Proteomes" id="UP000594262"/>
    </source>
</evidence>
<dbReference type="NCBIfam" id="NF040941">
    <property type="entry name" value="GGGWT_bact"/>
    <property type="match status" value="1"/>
</dbReference>
<dbReference type="OrthoDB" id="5967688at2759"/>
<dbReference type="InterPro" id="IPR050373">
    <property type="entry name" value="Fibrinogen_C-term_domain"/>
</dbReference>
<feature type="domain" description="Fibrinogen C-terminal" evidence="1">
    <location>
        <begin position="9"/>
        <end position="226"/>
    </location>
</feature>
<dbReference type="SUPFAM" id="SSF56496">
    <property type="entry name" value="Fibrinogen C-terminal domain-like"/>
    <property type="match status" value="1"/>
</dbReference>
<dbReference type="SMART" id="SM00186">
    <property type="entry name" value="FBG"/>
    <property type="match status" value="1"/>
</dbReference>
<dbReference type="CDD" id="cd00087">
    <property type="entry name" value="FReD"/>
    <property type="match status" value="1"/>
</dbReference>
<evidence type="ECO:0000259" key="1">
    <source>
        <dbReference type="PROSITE" id="PS51406"/>
    </source>
</evidence>
<dbReference type="GO" id="GO:0005615">
    <property type="term" value="C:extracellular space"/>
    <property type="evidence" value="ECO:0007669"/>
    <property type="project" value="TreeGrafter"/>
</dbReference>
<dbReference type="Pfam" id="PF00147">
    <property type="entry name" value="Fibrinogen_C"/>
    <property type="match status" value="1"/>
</dbReference>